<dbReference type="Pfam" id="PF25545">
    <property type="entry name" value="DUF7924"/>
    <property type="match status" value="1"/>
</dbReference>
<dbReference type="PANTHER" id="PTHR42470:SF2">
    <property type="match status" value="1"/>
</dbReference>
<feature type="compositionally biased region" description="Low complexity" evidence="1">
    <location>
        <begin position="301"/>
        <end position="315"/>
    </location>
</feature>
<keyword evidence="4" id="KW-1185">Reference proteome</keyword>
<feature type="region of interest" description="Disordered" evidence="1">
    <location>
        <begin position="288"/>
        <end position="315"/>
    </location>
</feature>
<protein>
    <recommendedName>
        <fullName evidence="2">DUF7924 domain-containing protein</fullName>
    </recommendedName>
</protein>
<dbReference type="InterPro" id="IPR057684">
    <property type="entry name" value="DUF7924"/>
</dbReference>
<reference evidence="3" key="1">
    <citation type="journal article" date="2020" name="Stud. Mycol.">
        <title>101 Dothideomycetes genomes: a test case for predicting lifestyles and emergence of pathogens.</title>
        <authorList>
            <person name="Haridas S."/>
            <person name="Albert R."/>
            <person name="Binder M."/>
            <person name="Bloem J."/>
            <person name="Labutti K."/>
            <person name="Salamov A."/>
            <person name="Andreopoulos B."/>
            <person name="Baker S."/>
            <person name="Barry K."/>
            <person name="Bills G."/>
            <person name="Bluhm B."/>
            <person name="Cannon C."/>
            <person name="Castanera R."/>
            <person name="Culley D."/>
            <person name="Daum C."/>
            <person name="Ezra D."/>
            <person name="Gonzalez J."/>
            <person name="Henrissat B."/>
            <person name="Kuo A."/>
            <person name="Liang C."/>
            <person name="Lipzen A."/>
            <person name="Lutzoni F."/>
            <person name="Magnuson J."/>
            <person name="Mondo S."/>
            <person name="Nolan M."/>
            <person name="Ohm R."/>
            <person name="Pangilinan J."/>
            <person name="Park H.-J."/>
            <person name="Ramirez L."/>
            <person name="Alfaro M."/>
            <person name="Sun H."/>
            <person name="Tritt A."/>
            <person name="Yoshinaga Y."/>
            <person name="Zwiers L.-H."/>
            <person name="Turgeon B."/>
            <person name="Goodwin S."/>
            <person name="Spatafora J."/>
            <person name="Crous P."/>
            <person name="Grigoriev I."/>
        </authorList>
    </citation>
    <scope>NUCLEOTIDE SEQUENCE</scope>
    <source>
        <strain evidence="3">CBS 123094</strain>
    </source>
</reference>
<dbReference type="OrthoDB" id="5372703at2759"/>
<dbReference type="Proteomes" id="UP000799779">
    <property type="component" value="Unassembled WGS sequence"/>
</dbReference>
<gene>
    <name evidence="3" type="ORF">P154DRAFT_523032</name>
</gene>
<feature type="region of interest" description="Disordered" evidence="1">
    <location>
        <begin position="95"/>
        <end position="123"/>
    </location>
</feature>
<accession>A0A6A5WQ32</accession>
<evidence type="ECO:0000313" key="3">
    <source>
        <dbReference type="EMBL" id="KAF1999696.1"/>
    </source>
</evidence>
<evidence type="ECO:0000313" key="4">
    <source>
        <dbReference type="Proteomes" id="UP000799779"/>
    </source>
</evidence>
<dbReference type="AlphaFoldDB" id="A0A6A5WQ32"/>
<dbReference type="PANTHER" id="PTHR42470">
    <property type="entry name" value="VAST DOMAIN-CONTAINING PROTEIN"/>
    <property type="match status" value="1"/>
</dbReference>
<evidence type="ECO:0000256" key="1">
    <source>
        <dbReference type="SAM" id="MobiDB-lite"/>
    </source>
</evidence>
<dbReference type="EMBL" id="ML977593">
    <property type="protein sequence ID" value="KAF1999696.1"/>
    <property type="molecule type" value="Genomic_DNA"/>
</dbReference>
<organism evidence="3 4">
    <name type="scientific">Amniculicola lignicola CBS 123094</name>
    <dbReference type="NCBI Taxonomy" id="1392246"/>
    <lineage>
        <taxon>Eukaryota</taxon>
        <taxon>Fungi</taxon>
        <taxon>Dikarya</taxon>
        <taxon>Ascomycota</taxon>
        <taxon>Pezizomycotina</taxon>
        <taxon>Dothideomycetes</taxon>
        <taxon>Pleosporomycetidae</taxon>
        <taxon>Pleosporales</taxon>
        <taxon>Amniculicolaceae</taxon>
        <taxon>Amniculicola</taxon>
    </lineage>
</organism>
<evidence type="ECO:0000259" key="2">
    <source>
        <dbReference type="Pfam" id="PF25545"/>
    </source>
</evidence>
<proteinExistence type="predicted"/>
<name>A0A6A5WQ32_9PLEO</name>
<sequence length="488" mass="54512">MNRTASEEIRARKRRRTVSCDCLPIPEIGHDCLHQQASITPPEPSFKLSLDNTLQAETEWSQRAQSIAAWVCNTSESPPPCQLPPANNDSPVLEAMSSESSRFRDVKAKIRRPRSCSPTKKSSQYRNTLLKPARIRVDVVHNIPANVAALLPHRLRNDIPDTIDTLHEEGNDDVSPDLDAIANNYLEECRELAGKPGSEPAYRMILYDKVIKILARHPPWRRTLSDNISDKLWNVSLKPPLPPPVVLPQTWIPLLPNHALLKPTQDMRFVESTQNSFDSNVERVRPDHRTFDTANPPFSPEPSESSTSSHLDSMLSTPKPDITVGISPDVFRPSHEGMLKAWQADNIVLSDPHTQLGDMRFPFLVIETKGLATDSNMIGAQNQAAGGGTCALRALESFEAQMLGVATVPRIVFSVTTEGALHELWVHYRIIEGEDVHYHMTCLGAWRTTLSRHANDFVSAIASIFQWSVDVYFQQIEQALDIVLRGGS</sequence>
<feature type="domain" description="DUF7924" evidence="2">
    <location>
        <begin position="312"/>
        <end position="480"/>
    </location>
</feature>